<sequence>MPLFKHKEKNRPDLTNQQTVNPASGQPQHQHNNSYHDSTYYSNSNSSTMDSRVQQPSPQPNQNQNQNQNREGQRPGTTVTTTTTTTTTTTVAPDGTTQTYSHPYNPSTDPPPQASEIVVDQRLPSNTSVVPGTNPNPNPNQNIQETSQPTSPPQGQTRPTPTITQQAPTPSHSYREAPPRKPTPQQLQQFTPPPGPPPAQEQNTGIIPPPRTEAELPAIPPSSPSTTGGRPIPPRTALTPSAARGTSPNPALHPTNTDTEAIPQPPARSPKRNSMDGAVRPLNTNKSTAAPEAADPVSPSSPARSHTPNFSHPSVGVPTSPSRANDLGTTTTISAAPPHPQGKRESLFGAIKGLHGAGEALRGTVNGTIARASHDTAEVERMRIVKEKGLGEFRGSGLKERAGGLREGFREKAGERQRSRRLSAGTGVHGSEGPGGLGVVEERDR</sequence>
<accession>A0A2J6SE98</accession>
<keyword evidence="3" id="KW-1185">Reference proteome</keyword>
<feature type="compositionally biased region" description="Polar residues" evidence="1">
    <location>
        <begin position="244"/>
        <end position="259"/>
    </location>
</feature>
<evidence type="ECO:0000313" key="3">
    <source>
        <dbReference type="Proteomes" id="UP000235786"/>
    </source>
</evidence>
<dbReference type="OrthoDB" id="2590867at2759"/>
<protein>
    <submittedName>
        <fullName evidence="2">Uncharacterized protein</fullName>
    </submittedName>
</protein>
<feature type="region of interest" description="Disordered" evidence="1">
    <location>
        <begin position="394"/>
        <end position="445"/>
    </location>
</feature>
<feature type="compositionally biased region" description="Low complexity" evidence="1">
    <location>
        <begin position="77"/>
        <end position="91"/>
    </location>
</feature>
<evidence type="ECO:0000313" key="2">
    <source>
        <dbReference type="EMBL" id="PMD49088.1"/>
    </source>
</evidence>
<feature type="compositionally biased region" description="Polar residues" evidence="1">
    <location>
        <begin position="95"/>
        <end position="107"/>
    </location>
</feature>
<feature type="compositionally biased region" description="Polar residues" evidence="1">
    <location>
        <begin position="13"/>
        <end position="30"/>
    </location>
</feature>
<feature type="compositionally biased region" description="Gly residues" evidence="1">
    <location>
        <begin position="427"/>
        <end position="438"/>
    </location>
</feature>
<feature type="compositionally biased region" description="Polar residues" evidence="1">
    <location>
        <begin position="298"/>
        <end position="334"/>
    </location>
</feature>
<feature type="compositionally biased region" description="Low complexity" evidence="1">
    <location>
        <begin position="139"/>
        <end position="171"/>
    </location>
</feature>
<dbReference type="EMBL" id="KZ613937">
    <property type="protein sequence ID" value="PMD49088.1"/>
    <property type="molecule type" value="Genomic_DNA"/>
</dbReference>
<feature type="region of interest" description="Disordered" evidence="1">
    <location>
        <begin position="1"/>
        <end position="345"/>
    </location>
</feature>
<organism evidence="2 3">
    <name type="scientific">Hyaloscypha variabilis (strain UAMH 11265 / GT02V1 / F)</name>
    <name type="common">Meliniomyces variabilis</name>
    <dbReference type="NCBI Taxonomy" id="1149755"/>
    <lineage>
        <taxon>Eukaryota</taxon>
        <taxon>Fungi</taxon>
        <taxon>Dikarya</taxon>
        <taxon>Ascomycota</taxon>
        <taxon>Pezizomycotina</taxon>
        <taxon>Leotiomycetes</taxon>
        <taxon>Helotiales</taxon>
        <taxon>Hyaloscyphaceae</taxon>
        <taxon>Hyaloscypha</taxon>
        <taxon>Hyaloscypha variabilis</taxon>
    </lineage>
</organism>
<proteinExistence type="predicted"/>
<dbReference type="AlphaFoldDB" id="A0A2J6SE98"/>
<gene>
    <name evidence="2" type="ORF">L207DRAFT_560586</name>
</gene>
<reference evidence="2 3" key="1">
    <citation type="submission" date="2016-04" db="EMBL/GenBank/DDBJ databases">
        <title>A degradative enzymes factory behind the ericoid mycorrhizal symbiosis.</title>
        <authorList>
            <consortium name="DOE Joint Genome Institute"/>
            <person name="Martino E."/>
            <person name="Morin E."/>
            <person name="Grelet G."/>
            <person name="Kuo A."/>
            <person name="Kohler A."/>
            <person name="Daghino S."/>
            <person name="Barry K."/>
            <person name="Choi C."/>
            <person name="Cichocki N."/>
            <person name="Clum A."/>
            <person name="Copeland A."/>
            <person name="Hainaut M."/>
            <person name="Haridas S."/>
            <person name="Labutti K."/>
            <person name="Lindquist E."/>
            <person name="Lipzen A."/>
            <person name="Khouja H.-R."/>
            <person name="Murat C."/>
            <person name="Ohm R."/>
            <person name="Olson A."/>
            <person name="Spatafora J."/>
            <person name="Veneault-Fourrey C."/>
            <person name="Henrissat B."/>
            <person name="Grigoriev I."/>
            <person name="Martin F."/>
            <person name="Perotto S."/>
        </authorList>
    </citation>
    <scope>NUCLEOTIDE SEQUENCE [LARGE SCALE GENOMIC DNA]</scope>
    <source>
        <strain evidence="2 3">F</strain>
    </source>
</reference>
<dbReference type="Proteomes" id="UP000235786">
    <property type="component" value="Unassembled WGS sequence"/>
</dbReference>
<feature type="compositionally biased region" description="Low complexity" evidence="1">
    <location>
        <begin position="31"/>
        <end position="69"/>
    </location>
</feature>
<name>A0A2J6SE98_HYAVF</name>
<feature type="compositionally biased region" description="Basic and acidic residues" evidence="1">
    <location>
        <begin position="394"/>
        <end position="417"/>
    </location>
</feature>
<dbReference type="STRING" id="1149755.A0A2J6SE98"/>
<feature type="compositionally biased region" description="Polar residues" evidence="1">
    <location>
        <begin position="123"/>
        <end position="133"/>
    </location>
</feature>
<evidence type="ECO:0000256" key="1">
    <source>
        <dbReference type="SAM" id="MobiDB-lite"/>
    </source>
</evidence>